<keyword evidence="1" id="KW-0808">Transferase</keyword>
<evidence type="ECO:0000313" key="1">
    <source>
        <dbReference type="EMBL" id="TWF54810.1"/>
    </source>
</evidence>
<dbReference type="SUPFAM" id="SSF53067">
    <property type="entry name" value="Actin-like ATPase domain"/>
    <property type="match status" value="1"/>
</dbReference>
<dbReference type="EMBL" id="VIWP01000003">
    <property type="protein sequence ID" value="TWF54810.1"/>
    <property type="molecule type" value="Genomic_DNA"/>
</dbReference>
<dbReference type="InterPro" id="IPR036388">
    <property type="entry name" value="WH-like_DNA-bd_sf"/>
</dbReference>
<dbReference type="InterPro" id="IPR043129">
    <property type="entry name" value="ATPase_NBD"/>
</dbReference>
<dbReference type="PANTHER" id="PTHR18964">
    <property type="entry name" value="ROK (REPRESSOR, ORF, KINASE) FAMILY"/>
    <property type="match status" value="1"/>
</dbReference>
<dbReference type="Gene3D" id="1.10.10.10">
    <property type="entry name" value="Winged helix-like DNA-binding domain superfamily/Winged helix DNA-binding domain"/>
    <property type="match status" value="1"/>
</dbReference>
<dbReference type="InterPro" id="IPR000600">
    <property type="entry name" value="ROK"/>
</dbReference>
<reference evidence="1 2" key="1">
    <citation type="submission" date="2019-06" db="EMBL/GenBank/DDBJ databases">
        <title>Sorghum-associated microbial communities from plants grown in Nebraska, USA.</title>
        <authorList>
            <person name="Schachtman D."/>
        </authorList>
    </citation>
    <scope>NUCLEOTIDE SEQUENCE [LARGE SCALE GENOMIC DNA]</scope>
    <source>
        <strain evidence="1 2">1225</strain>
    </source>
</reference>
<dbReference type="SUPFAM" id="SSF46785">
    <property type="entry name" value="Winged helix' DNA-binding domain"/>
    <property type="match status" value="1"/>
</dbReference>
<organism evidence="1 2">
    <name type="scientific">Neorhizobium alkalisoli</name>
    <dbReference type="NCBI Taxonomy" id="528178"/>
    <lineage>
        <taxon>Bacteria</taxon>
        <taxon>Pseudomonadati</taxon>
        <taxon>Pseudomonadota</taxon>
        <taxon>Alphaproteobacteria</taxon>
        <taxon>Hyphomicrobiales</taxon>
        <taxon>Rhizobiaceae</taxon>
        <taxon>Rhizobium/Agrobacterium group</taxon>
        <taxon>Neorhizobium</taxon>
    </lineage>
</organism>
<name>A0A561QWR9_9HYPH</name>
<dbReference type="Pfam" id="PF00480">
    <property type="entry name" value="ROK"/>
    <property type="match status" value="1"/>
</dbReference>
<keyword evidence="1" id="KW-0418">Kinase</keyword>
<accession>A0A561QWR9</accession>
<comment type="caution">
    <text evidence="1">The sequence shown here is derived from an EMBL/GenBank/DDBJ whole genome shotgun (WGS) entry which is preliminary data.</text>
</comment>
<dbReference type="GO" id="GO:0016301">
    <property type="term" value="F:kinase activity"/>
    <property type="evidence" value="ECO:0007669"/>
    <property type="project" value="UniProtKB-KW"/>
</dbReference>
<dbReference type="AlphaFoldDB" id="A0A561QWR9"/>
<protein>
    <submittedName>
        <fullName evidence="1">Putative NBD/HSP70 family sugar kinase</fullName>
    </submittedName>
</protein>
<dbReference type="Proteomes" id="UP000320653">
    <property type="component" value="Unassembled WGS sequence"/>
</dbReference>
<proteinExistence type="predicted"/>
<gene>
    <name evidence="1" type="ORF">FHW37_103680</name>
</gene>
<sequence>MSEIFKAVNRQLKCGFRPVENVYKAAGKGITGQGSAAMLTRMGLAKTGPTRTGTEQLRQQNSALVLSALRRQGLLAHTEIGAATGLASATVSAITADLERAGIIEKSEQPPQPGIASGRGRPRVLFGQRRDCGYVITASISSDMIQYSLVDYAGTLLDRFSEPRGQADVQAFGQAISAALERLVTRSRIERAAVLAISISSKGLVDAAHPVLLWSPVLGAAAVDFSDLLGSSWAARIILSNETLLVAEALRARQAKSGEVVTELAALSLGHSIGLGIARQSASGEAEVLAPNFGHMLHLAQGGLCRCGARGCIEAYAGFYAILRAAFEVPDDTIPAKFVPVVEIDRIALQARQGHRRAQFAFRQAGVAFGNGLSRLFSLHGHMPVFLTGPGTRYQDLLQAGLEEGLSQSQTVRLSGMPKLTVVADEPSLVFEGHQNLAFSLVDRDIVLARPNLAAAAAGA</sequence>
<dbReference type="PANTHER" id="PTHR18964:SF173">
    <property type="entry name" value="GLUCOKINASE"/>
    <property type="match status" value="1"/>
</dbReference>
<dbReference type="Gene3D" id="3.30.420.40">
    <property type="match status" value="2"/>
</dbReference>
<evidence type="ECO:0000313" key="2">
    <source>
        <dbReference type="Proteomes" id="UP000320653"/>
    </source>
</evidence>
<dbReference type="InterPro" id="IPR036390">
    <property type="entry name" value="WH_DNA-bd_sf"/>
</dbReference>
<keyword evidence="2" id="KW-1185">Reference proteome</keyword>